<reference evidence="7" key="1">
    <citation type="submission" date="2016-10" db="EMBL/GenBank/DDBJ databases">
        <title>Sequence of Gallionella enrichment culture.</title>
        <authorList>
            <person name="Poehlein A."/>
            <person name="Muehling M."/>
            <person name="Daniel R."/>
        </authorList>
    </citation>
    <scope>NUCLEOTIDE SEQUENCE</scope>
</reference>
<feature type="domain" description="F420-non-reducing hydrogenase iron-sulfur subunit D" evidence="5">
    <location>
        <begin position="11"/>
        <end position="134"/>
    </location>
</feature>
<dbReference type="GO" id="GO:0016491">
    <property type="term" value="F:oxidoreductase activity"/>
    <property type="evidence" value="ECO:0007669"/>
    <property type="project" value="UniProtKB-KW"/>
</dbReference>
<dbReference type="Pfam" id="PF09339">
    <property type="entry name" value="HTH_IclR"/>
    <property type="match status" value="1"/>
</dbReference>
<keyword evidence="1" id="KW-0479">Metal-binding</keyword>
<dbReference type="AlphaFoldDB" id="A0A1J5S8M9"/>
<feature type="domain" description="HTH iclR-type" evidence="6">
    <location>
        <begin position="204"/>
        <end position="246"/>
    </location>
</feature>
<dbReference type="GO" id="GO:0046872">
    <property type="term" value="F:metal ion binding"/>
    <property type="evidence" value="ECO:0007669"/>
    <property type="project" value="UniProtKB-KW"/>
</dbReference>
<dbReference type="InterPro" id="IPR036390">
    <property type="entry name" value="WH_DNA-bd_sf"/>
</dbReference>
<dbReference type="SUPFAM" id="SSF46785">
    <property type="entry name" value="Winged helix' DNA-binding domain"/>
    <property type="match status" value="1"/>
</dbReference>
<evidence type="ECO:0000313" key="7">
    <source>
        <dbReference type="EMBL" id="OIQ96629.1"/>
    </source>
</evidence>
<dbReference type="InterPro" id="IPR036388">
    <property type="entry name" value="WH-like_DNA-bd_sf"/>
</dbReference>
<evidence type="ECO:0000259" key="6">
    <source>
        <dbReference type="Pfam" id="PF09339"/>
    </source>
</evidence>
<evidence type="ECO:0000256" key="2">
    <source>
        <dbReference type="ARBA" id="ARBA00023002"/>
    </source>
</evidence>
<proteinExistence type="predicted"/>
<protein>
    <submittedName>
        <fullName evidence="7">Methyl-viologen-reducing hydrogenase, delta subunit</fullName>
    </submittedName>
</protein>
<evidence type="ECO:0000256" key="3">
    <source>
        <dbReference type="ARBA" id="ARBA00023004"/>
    </source>
</evidence>
<dbReference type="Pfam" id="PF02662">
    <property type="entry name" value="FlpD"/>
    <property type="match status" value="1"/>
</dbReference>
<evidence type="ECO:0000256" key="1">
    <source>
        <dbReference type="ARBA" id="ARBA00022723"/>
    </source>
</evidence>
<sequence>MAAPSEYKPVIIGFLCNWCCYGGADLCGVSRFQYPPYLRVIRLMCSGRVDLEFIFRAFAKKADGVFIGGCHLGDCHYNPEGNYDALGNSLVAKRILENVGVNPERLRLEWVSAGEGIRFAEVMNDFGAKIKSLGPLGSSEGRELPDLQAGLEAATQLVPYFKLVERERFRVSPRTEEGYHKFFAADDFEPLFKELVIDKLTMGRIMGALRSGEESAEAIAQKLGLDPAEVARHLHLLSQQGMVRIDGGQAVPIAVAA</sequence>
<evidence type="ECO:0000259" key="5">
    <source>
        <dbReference type="Pfam" id="PF02662"/>
    </source>
</evidence>
<keyword evidence="2" id="KW-0560">Oxidoreductase</keyword>
<dbReference type="GO" id="GO:0003677">
    <property type="term" value="F:DNA binding"/>
    <property type="evidence" value="ECO:0007669"/>
    <property type="project" value="InterPro"/>
</dbReference>
<dbReference type="InterPro" id="IPR011991">
    <property type="entry name" value="ArsR-like_HTH"/>
</dbReference>
<dbReference type="CDD" id="cd00090">
    <property type="entry name" value="HTH_ARSR"/>
    <property type="match status" value="1"/>
</dbReference>
<dbReference type="GO" id="GO:0051536">
    <property type="term" value="F:iron-sulfur cluster binding"/>
    <property type="evidence" value="ECO:0007669"/>
    <property type="project" value="UniProtKB-KW"/>
</dbReference>
<dbReference type="InterPro" id="IPR003813">
    <property type="entry name" value="MvhD/FlpD"/>
</dbReference>
<dbReference type="Gene3D" id="1.10.10.10">
    <property type="entry name" value="Winged helix-like DNA-binding domain superfamily/Winged helix DNA-binding domain"/>
    <property type="match status" value="1"/>
</dbReference>
<accession>A0A1J5S8M9</accession>
<keyword evidence="3" id="KW-0408">Iron</keyword>
<organism evidence="7">
    <name type="scientific">mine drainage metagenome</name>
    <dbReference type="NCBI Taxonomy" id="410659"/>
    <lineage>
        <taxon>unclassified sequences</taxon>
        <taxon>metagenomes</taxon>
        <taxon>ecological metagenomes</taxon>
    </lineage>
</organism>
<comment type="caution">
    <text evidence="7">The sequence shown here is derived from an EMBL/GenBank/DDBJ whole genome shotgun (WGS) entry which is preliminary data.</text>
</comment>
<dbReference type="EMBL" id="MLJW01000145">
    <property type="protein sequence ID" value="OIQ96629.1"/>
    <property type="molecule type" value="Genomic_DNA"/>
</dbReference>
<keyword evidence="4" id="KW-0411">Iron-sulfur</keyword>
<evidence type="ECO:0000256" key="4">
    <source>
        <dbReference type="ARBA" id="ARBA00023014"/>
    </source>
</evidence>
<gene>
    <name evidence="7" type="ORF">GALL_213320</name>
</gene>
<dbReference type="GO" id="GO:0006355">
    <property type="term" value="P:regulation of DNA-templated transcription"/>
    <property type="evidence" value="ECO:0007669"/>
    <property type="project" value="InterPro"/>
</dbReference>
<name>A0A1J5S8M9_9ZZZZ</name>
<dbReference type="InterPro" id="IPR005471">
    <property type="entry name" value="Tscrpt_reg_IclR_N"/>
</dbReference>